<keyword evidence="6 8" id="KW-0456">Lyase</keyword>
<dbReference type="GO" id="GO:0004089">
    <property type="term" value="F:carbonate dehydratase activity"/>
    <property type="evidence" value="ECO:0007669"/>
    <property type="project" value="UniProtKB-UniRule"/>
</dbReference>
<dbReference type="GO" id="GO:0008270">
    <property type="term" value="F:zinc ion binding"/>
    <property type="evidence" value="ECO:0007669"/>
    <property type="project" value="UniProtKB-UniRule"/>
</dbReference>
<dbReference type="InterPro" id="IPR018338">
    <property type="entry name" value="Carbonic_anhydrase_a-class_CS"/>
</dbReference>
<evidence type="ECO:0000256" key="2">
    <source>
        <dbReference type="ARBA" id="ARBA00010718"/>
    </source>
</evidence>
<organism evidence="10">
    <name type="scientific">Mesocestoides corti</name>
    <name type="common">Flatworm</name>
    <dbReference type="NCBI Taxonomy" id="53468"/>
    <lineage>
        <taxon>Eukaryota</taxon>
        <taxon>Metazoa</taxon>
        <taxon>Spiralia</taxon>
        <taxon>Lophotrochozoa</taxon>
        <taxon>Platyhelminthes</taxon>
        <taxon>Cestoda</taxon>
        <taxon>Eucestoda</taxon>
        <taxon>Cyclophyllidea</taxon>
        <taxon>Mesocestoididae</taxon>
        <taxon>Mesocestoides</taxon>
    </lineage>
</organism>
<feature type="domain" description="Alpha-carbonic anhydrase" evidence="9">
    <location>
        <begin position="21"/>
        <end position="170"/>
    </location>
</feature>
<dbReference type="PROSITE" id="PS51144">
    <property type="entry name" value="ALPHA_CA_2"/>
    <property type="match status" value="1"/>
</dbReference>
<feature type="signal peptide" evidence="8">
    <location>
        <begin position="1"/>
        <end position="28"/>
    </location>
</feature>
<comment type="function">
    <text evidence="1 8">Reversible hydration of carbon dioxide.</text>
</comment>
<proteinExistence type="inferred from homology"/>
<dbReference type="Gene3D" id="3.10.200.10">
    <property type="entry name" value="Alpha carbonic anhydrase"/>
    <property type="match status" value="1"/>
</dbReference>
<dbReference type="InterPro" id="IPR036398">
    <property type="entry name" value="CA_dom_sf"/>
</dbReference>
<evidence type="ECO:0000259" key="9">
    <source>
        <dbReference type="PROSITE" id="PS51144"/>
    </source>
</evidence>
<comment type="cofactor">
    <cofactor evidence="8">
        <name>Zn(2+)</name>
        <dbReference type="ChEBI" id="CHEBI:29105"/>
    </cofactor>
</comment>
<evidence type="ECO:0000313" key="10">
    <source>
        <dbReference type="WBParaSite" id="MCU_013779-RA"/>
    </source>
</evidence>
<dbReference type="PROSITE" id="PS00162">
    <property type="entry name" value="ALPHA_CA_1"/>
    <property type="match status" value="1"/>
</dbReference>
<evidence type="ECO:0000256" key="8">
    <source>
        <dbReference type="RuleBase" id="RU367011"/>
    </source>
</evidence>
<dbReference type="WBParaSite" id="MCU_013779-RA">
    <property type="protein sequence ID" value="MCU_013779-RA"/>
    <property type="gene ID" value="MCU_013779"/>
</dbReference>
<dbReference type="PANTHER" id="PTHR18952">
    <property type="entry name" value="CARBONIC ANHYDRASE"/>
    <property type="match status" value="1"/>
</dbReference>
<evidence type="ECO:0000256" key="4">
    <source>
        <dbReference type="ARBA" id="ARBA00022723"/>
    </source>
</evidence>
<protein>
    <recommendedName>
        <fullName evidence="3 8">Carbonic anhydrase</fullName>
        <ecNumber evidence="3 8">4.2.1.1</ecNumber>
    </recommendedName>
</protein>
<dbReference type="Pfam" id="PF00194">
    <property type="entry name" value="Carb_anhydrase"/>
    <property type="match status" value="1"/>
</dbReference>
<evidence type="ECO:0000256" key="5">
    <source>
        <dbReference type="ARBA" id="ARBA00022833"/>
    </source>
</evidence>
<name>A0A5K3G617_MESCO</name>
<dbReference type="PANTHER" id="PTHR18952:SF265">
    <property type="entry name" value="CARBONIC ANHYDRASE"/>
    <property type="match status" value="1"/>
</dbReference>
<dbReference type="InterPro" id="IPR001148">
    <property type="entry name" value="CA_dom"/>
</dbReference>
<evidence type="ECO:0000256" key="3">
    <source>
        <dbReference type="ARBA" id="ARBA00012925"/>
    </source>
</evidence>
<dbReference type="AlphaFoldDB" id="A0A5K3G617"/>
<keyword evidence="4 8" id="KW-0479">Metal-binding</keyword>
<comment type="catalytic activity">
    <reaction evidence="7 8">
        <text>hydrogencarbonate + H(+) = CO2 + H2O</text>
        <dbReference type="Rhea" id="RHEA:10748"/>
        <dbReference type="ChEBI" id="CHEBI:15377"/>
        <dbReference type="ChEBI" id="CHEBI:15378"/>
        <dbReference type="ChEBI" id="CHEBI:16526"/>
        <dbReference type="ChEBI" id="CHEBI:17544"/>
        <dbReference type="EC" id="4.2.1.1"/>
    </reaction>
</comment>
<accession>A0A5K3G617</accession>
<evidence type="ECO:0000256" key="1">
    <source>
        <dbReference type="ARBA" id="ARBA00002904"/>
    </source>
</evidence>
<dbReference type="CDD" id="cd00326">
    <property type="entry name" value="alpha_CA"/>
    <property type="match status" value="1"/>
</dbReference>
<sequence>GVGTKVGRLVVLAILVLFILGSWSYTNASSSVDKWGKISSRMCDGARQSPIPLQYGEATYAPNLYPVSVYQLGRFNKSEYLSVTNNGHTLMVFFPSCYYFMSLNGLRDGEFCIKQFHFHWGTDSTSGSEHSLNGRFFPLEMHIVTYNKHLYNSMLEVSDKANGLAVVALF</sequence>
<dbReference type="EC" id="4.2.1.1" evidence="3 8"/>
<comment type="similarity">
    <text evidence="2 8">Belongs to the alpha-carbonic anhydrase family.</text>
</comment>
<feature type="chain" id="PRO_5025087410" description="Carbonic anhydrase" evidence="8">
    <location>
        <begin position="29"/>
        <end position="170"/>
    </location>
</feature>
<keyword evidence="8" id="KW-0732">Signal</keyword>
<evidence type="ECO:0000256" key="6">
    <source>
        <dbReference type="ARBA" id="ARBA00023239"/>
    </source>
</evidence>
<dbReference type="SUPFAM" id="SSF51069">
    <property type="entry name" value="Carbonic anhydrase"/>
    <property type="match status" value="1"/>
</dbReference>
<reference evidence="10" key="1">
    <citation type="submission" date="2019-11" db="UniProtKB">
        <authorList>
            <consortium name="WormBaseParasite"/>
        </authorList>
    </citation>
    <scope>IDENTIFICATION</scope>
</reference>
<evidence type="ECO:0000256" key="7">
    <source>
        <dbReference type="ARBA" id="ARBA00048348"/>
    </source>
</evidence>
<dbReference type="SMART" id="SM01057">
    <property type="entry name" value="Carb_anhydrase"/>
    <property type="match status" value="1"/>
</dbReference>
<keyword evidence="5 8" id="KW-0862">Zinc</keyword>
<dbReference type="InterPro" id="IPR023561">
    <property type="entry name" value="Carbonic_anhydrase_a-class"/>
</dbReference>